<gene>
    <name evidence="2" type="ORF">HYPSUDRAFT_210406</name>
</gene>
<keyword evidence="1" id="KW-0812">Transmembrane</keyword>
<evidence type="ECO:0000313" key="2">
    <source>
        <dbReference type="EMBL" id="KJA12546.1"/>
    </source>
</evidence>
<protein>
    <submittedName>
        <fullName evidence="2">Uncharacterized protein</fullName>
    </submittedName>
</protein>
<sequence>MPTTSSHIPLFSSDFSLKLEPLSTSFERSSNERLGKPEELEKIPDLGQAAEPRYRLPELILQPESANAAVNPDSFVLMLSGQLQAVHAIFIIPGVNADAIVNQAAAVKFKMELAANNHKTDEHPKVVPMQIILGREENMLQDFLSAVLTSSNTSNNKVHLRGGWSALQTAVVAALIGAIGVWVAMAFA</sequence>
<dbReference type="AlphaFoldDB" id="A0A0D2N6V4"/>
<reference evidence="3" key="1">
    <citation type="submission" date="2014-04" db="EMBL/GenBank/DDBJ databases">
        <title>Evolutionary Origins and Diversification of the Mycorrhizal Mutualists.</title>
        <authorList>
            <consortium name="DOE Joint Genome Institute"/>
            <consortium name="Mycorrhizal Genomics Consortium"/>
            <person name="Kohler A."/>
            <person name="Kuo A."/>
            <person name="Nagy L.G."/>
            <person name="Floudas D."/>
            <person name="Copeland A."/>
            <person name="Barry K.W."/>
            <person name="Cichocki N."/>
            <person name="Veneault-Fourrey C."/>
            <person name="LaButti K."/>
            <person name="Lindquist E.A."/>
            <person name="Lipzen A."/>
            <person name="Lundell T."/>
            <person name="Morin E."/>
            <person name="Murat C."/>
            <person name="Riley R."/>
            <person name="Ohm R."/>
            <person name="Sun H."/>
            <person name="Tunlid A."/>
            <person name="Henrissat B."/>
            <person name="Grigoriev I.V."/>
            <person name="Hibbett D.S."/>
            <person name="Martin F."/>
        </authorList>
    </citation>
    <scope>NUCLEOTIDE SEQUENCE [LARGE SCALE GENOMIC DNA]</scope>
    <source>
        <strain evidence="3">FD-334 SS-4</strain>
    </source>
</reference>
<keyword evidence="3" id="KW-1185">Reference proteome</keyword>
<dbReference type="Proteomes" id="UP000054270">
    <property type="component" value="Unassembled WGS sequence"/>
</dbReference>
<evidence type="ECO:0000313" key="3">
    <source>
        <dbReference type="Proteomes" id="UP000054270"/>
    </source>
</evidence>
<proteinExistence type="predicted"/>
<name>A0A0D2N6V4_HYPSF</name>
<organism evidence="2 3">
    <name type="scientific">Hypholoma sublateritium (strain FD-334 SS-4)</name>
    <dbReference type="NCBI Taxonomy" id="945553"/>
    <lineage>
        <taxon>Eukaryota</taxon>
        <taxon>Fungi</taxon>
        <taxon>Dikarya</taxon>
        <taxon>Basidiomycota</taxon>
        <taxon>Agaricomycotina</taxon>
        <taxon>Agaricomycetes</taxon>
        <taxon>Agaricomycetidae</taxon>
        <taxon>Agaricales</taxon>
        <taxon>Agaricineae</taxon>
        <taxon>Strophariaceae</taxon>
        <taxon>Hypholoma</taxon>
    </lineage>
</organism>
<keyword evidence="1" id="KW-1133">Transmembrane helix</keyword>
<accession>A0A0D2N6V4</accession>
<feature type="transmembrane region" description="Helical" evidence="1">
    <location>
        <begin position="166"/>
        <end position="187"/>
    </location>
</feature>
<keyword evidence="1" id="KW-0472">Membrane</keyword>
<dbReference type="EMBL" id="KN818162">
    <property type="protein sequence ID" value="KJA12546.1"/>
    <property type="molecule type" value="Genomic_DNA"/>
</dbReference>
<evidence type="ECO:0000256" key="1">
    <source>
        <dbReference type="SAM" id="Phobius"/>
    </source>
</evidence>